<dbReference type="PANTHER" id="PTHR23501:SF58">
    <property type="entry name" value="LOW AFFINITY HEME TRANSPORTER STR3"/>
    <property type="match status" value="1"/>
</dbReference>
<feature type="region of interest" description="Disordered" evidence="5">
    <location>
        <begin position="1"/>
        <end position="44"/>
    </location>
</feature>
<dbReference type="Pfam" id="PF07690">
    <property type="entry name" value="MFS_1"/>
    <property type="match status" value="1"/>
</dbReference>
<feature type="transmembrane region" description="Helical" evidence="6">
    <location>
        <begin position="431"/>
        <end position="449"/>
    </location>
</feature>
<feature type="transmembrane region" description="Helical" evidence="6">
    <location>
        <begin position="573"/>
        <end position="593"/>
    </location>
</feature>
<feature type="transmembrane region" description="Helical" evidence="6">
    <location>
        <begin position="74"/>
        <end position="92"/>
    </location>
</feature>
<evidence type="ECO:0000256" key="5">
    <source>
        <dbReference type="SAM" id="MobiDB-lite"/>
    </source>
</evidence>
<dbReference type="InterPro" id="IPR011701">
    <property type="entry name" value="MFS"/>
</dbReference>
<feature type="transmembrane region" description="Helical" evidence="6">
    <location>
        <begin position="145"/>
        <end position="170"/>
    </location>
</feature>
<dbReference type="GeneID" id="27902604"/>
<dbReference type="PROSITE" id="PS50850">
    <property type="entry name" value="MFS"/>
    <property type="match status" value="1"/>
</dbReference>
<feature type="domain" description="Major facilitator superfamily (MFS) profile" evidence="7">
    <location>
        <begin position="79"/>
        <end position="598"/>
    </location>
</feature>
<comment type="subcellular location">
    <subcellularLocation>
        <location evidence="1">Membrane</location>
        <topology evidence="1">Multi-pass membrane protein</topology>
    </subcellularLocation>
</comment>
<organism evidence="8 9">
    <name type="scientific">Sphaerulina musiva (strain SO2202)</name>
    <name type="common">Poplar stem canker fungus</name>
    <name type="synonym">Septoria musiva</name>
    <dbReference type="NCBI Taxonomy" id="692275"/>
    <lineage>
        <taxon>Eukaryota</taxon>
        <taxon>Fungi</taxon>
        <taxon>Dikarya</taxon>
        <taxon>Ascomycota</taxon>
        <taxon>Pezizomycotina</taxon>
        <taxon>Dothideomycetes</taxon>
        <taxon>Dothideomycetidae</taxon>
        <taxon>Mycosphaerellales</taxon>
        <taxon>Mycosphaerellaceae</taxon>
        <taxon>Sphaerulina</taxon>
    </lineage>
</organism>
<keyword evidence="2 6" id="KW-0812">Transmembrane</keyword>
<dbReference type="Proteomes" id="UP000016931">
    <property type="component" value="Unassembled WGS sequence"/>
</dbReference>
<evidence type="ECO:0000313" key="8">
    <source>
        <dbReference type="EMBL" id="EMF12691.1"/>
    </source>
</evidence>
<dbReference type="InterPro" id="IPR036259">
    <property type="entry name" value="MFS_trans_sf"/>
</dbReference>
<protein>
    <submittedName>
        <fullName evidence="8">MFS general substrate transporter</fullName>
    </submittedName>
</protein>
<dbReference type="RefSeq" id="XP_016760812.1">
    <property type="nucleotide sequence ID" value="XM_016905467.1"/>
</dbReference>
<dbReference type="SUPFAM" id="SSF103473">
    <property type="entry name" value="MFS general substrate transporter"/>
    <property type="match status" value="1"/>
</dbReference>
<dbReference type="PANTHER" id="PTHR23501">
    <property type="entry name" value="MAJOR FACILITATOR SUPERFAMILY"/>
    <property type="match status" value="1"/>
</dbReference>
<dbReference type="GO" id="GO:0005886">
    <property type="term" value="C:plasma membrane"/>
    <property type="evidence" value="ECO:0007669"/>
    <property type="project" value="TreeGrafter"/>
</dbReference>
<name>M3BX93_SPHMS</name>
<keyword evidence="9" id="KW-1185">Reference proteome</keyword>
<dbReference type="EMBL" id="KB456264">
    <property type="protein sequence ID" value="EMF12691.1"/>
    <property type="molecule type" value="Genomic_DNA"/>
</dbReference>
<accession>M3BX93</accession>
<feature type="transmembrane region" description="Helical" evidence="6">
    <location>
        <begin position="298"/>
        <end position="317"/>
    </location>
</feature>
<feature type="transmembrane region" description="Helical" evidence="6">
    <location>
        <begin position="401"/>
        <end position="424"/>
    </location>
</feature>
<evidence type="ECO:0000313" key="9">
    <source>
        <dbReference type="Proteomes" id="UP000016931"/>
    </source>
</evidence>
<evidence type="ECO:0000259" key="7">
    <source>
        <dbReference type="PROSITE" id="PS50850"/>
    </source>
</evidence>
<dbReference type="InterPro" id="IPR020846">
    <property type="entry name" value="MFS_dom"/>
</dbReference>
<dbReference type="OMA" id="LAPKPMM"/>
<dbReference type="HOGENOM" id="CLU_012970_2_2_1"/>
<feature type="transmembrane region" description="Helical" evidence="6">
    <location>
        <begin position="329"/>
        <end position="350"/>
    </location>
</feature>
<feature type="compositionally biased region" description="Basic and acidic residues" evidence="5">
    <location>
        <begin position="31"/>
        <end position="44"/>
    </location>
</feature>
<feature type="transmembrane region" description="Helical" evidence="6">
    <location>
        <begin position="232"/>
        <end position="254"/>
    </location>
</feature>
<evidence type="ECO:0000256" key="1">
    <source>
        <dbReference type="ARBA" id="ARBA00004141"/>
    </source>
</evidence>
<dbReference type="eggNOG" id="KOG0254">
    <property type="taxonomic scope" value="Eukaryota"/>
</dbReference>
<feature type="transmembrane region" description="Helical" evidence="6">
    <location>
        <begin position="494"/>
        <end position="519"/>
    </location>
</feature>
<keyword evidence="3 6" id="KW-1133">Transmembrane helix</keyword>
<evidence type="ECO:0000256" key="4">
    <source>
        <dbReference type="ARBA" id="ARBA00023136"/>
    </source>
</evidence>
<reference evidence="8 9" key="1">
    <citation type="journal article" date="2012" name="PLoS Pathog.">
        <title>Diverse lifestyles and strategies of plant pathogenesis encoded in the genomes of eighteen Dothideomycetes fungi.</title>
        <authorList>
            <person name="Ohm R.A."/>
            <person name="Feau N."/>
            <person name="Henrissat B."/>
            <person name="Schoch C.L."/>
            <person name="Horwitz B.A."/>
            <person name="Barry K.W."/>
            <person name="Condon B.J."/>
            <person name="Copeland A.C."/>
            <person name="Dhillon B."/>
            <person name="Glaser F."/>
            <person name="Hesse C.N."/>
            <person name="Kosti I."/>
            <person name="LaButti K."/>
            <person name="Lindquist E.A."/>
            <person name="Lucas S."/>
            <person name="Salamov A.A."/>
            <person name="Bradshaw R.E."/>
            <person name="Ciuffetti L."/>
            <person name="Hamelin R.C."/>
            <person name="Kema G.H.J."/>
            <person name="Lawrence C."/>
            <person name="Scott J.A."/>
            <person name="Spatafora J.W."/>
            <person name="Turgeon B.G."/>
            <person name="de Wit P.J.G.M."/>
            <person name="Zhong S."/>
            <person name="Goodwin S.B."/>
            <person name="Grigoriev I.V."/>
        </authorList>
    </citation>
    <scope>NUCLEOTIDE SEQUENCE [LARGE SCALE GENOMIC DNA]</scope>
    <source>
        <strain evidence="8 9">SO2202</strain>
    </source>
</reference>
<dbReference type="OrthoDB" id="2241241at2759"/>
<proteinExistence type="predicted"/>
<feature type="compositionally biased region" description="Polar residues" evidence="5">
    <location>
        <begin position="18"/>
        <end position="30"/>
    </location>
</feature>
<dbReference type="Gene3D" id="1.20.1250.20">
    <property type="entry name" value="MFS general substrate transporter like domains"/>
    <property type="match status" value="1"/>
</dbReference>
<evidence type="ECO:0000256" key="3">
    <source>
        <dbReference type="ARBA" id="ARBA00022989"/>
    </source>
</evidence>
<dbReference type="GO" id="GO:0022857">
    <property type="term" value="F:transmembrane transporter activity"/>
    <property type="evidence" value="ECO:0007669"/>
    <property type="project" value="InterPro"/>
</dbReference>
<gene>
    <name evidence="8" type="ORF">SEPMUDRAFT_149291</name>
</gene>
<dbReference type="AlphaFoldDB" id="M3BX93"/>
<keyword evidence="4 6" id="KW-0472">Membrane</keyword>
<feature type="transmembrane region" description="Helical" evidence="6">
    <location>
        <begin position="461"/>
        <end position="482"/>
    </location>
</feature>
<sequence length="645" mass="70064">MATNDRFPTEGPSKTHIFDSTTQKHYGTNSSDHEHDLTKPPTLEQDHGIHQQAGITKVEAFNKTLYQSGASGKLLLYVLVLSLGLTMFAYALDQGITYQFNAIAASAYESHSSLGAVNTATSIIRAISKPFLGKLADITSRPTTYVVVLVVYVVGFAVAASSPSLAAYIIGASFTAFGKSGLDLLSDIIVGDLTPLQWRGFWGGMLSTPFLVTTFVNGFISDAFIPDKWRWGLGMFAIIMPVCLLPAITTLYAMQHKAQKLGMISMGDSGLARKEGVKVKGARHYLALARSAAIEMDLIGLLLLGLSFSLILLWLDLAPDADNSWSNPSMIAMAVMGFVLLGVFIAYEALVASVPITPKRILINRGFLAALMVDVFNQMASSVRNNYYSSYIYIIKPWSNYTWTVFIGATTLTLCFMSPVGGLIHRATHRYKTLMVIGAILKVIGYGVTVNTNTRSTTSTARLSVSQVLLGMGAWTVIGARVGSQASVPHQDLAIVISVLSLWSTMASSVGSTIAAAIWQNRMLGYMREECPPGTSEKVLESIYGSIRTLKTKYDWEDPIRKGAIVAYERTNGIIFVTALVLAALPVIFSALMPNYYLGKQQNAITNTGLDGELTEVPVRAEDRTASPGGGSMWQKLKNAYYREH</sequence>
<evidence type="ECO:0000256" key="2">
    <source>
        <dbReference type="ARBA" id="ARBA00022692"/>
    </source>
</evidence>
<evidence type="ECO:0000256" key="6">
    <source>
        <dbReference type="SAM" id="Phobius"/>
    </source>
</evidence>